<dbReference type="PANTHER" id="PTHR43433:SF5">
    <property type="entry name" value="AB HYDROLASE-1 DOMAIN-CONTAINING PROTEIN"/>
    <property type="match status" value="1"/>
</dbReference>
<organism evidence="2 3">
    <name type="scientific">Venturia inaequalis</name>
    <name type="common">Apple scab fungus</name>
    <dbReference type="NCBI Taxonomy" id="5025"/>
    <lineage>
        <taxon>Eukaryota</taxon>
        <taxon>Fungi</taxon>
        <taxon>Dikarya</taxon>
        <taxon>Ascomycota</taxon>
        <taxon>Pezizomycotina</taxon>
        <taxon>Dothideomycetes</taxon>
        <taxon>Pleosporomycetidae</taxon>
        <taxon>Venturiales</taxon>
        <taxon>Venturiaceae</taxon>
        <taxon>Venturia</taxon>
    </lineage>
</organism>
<dbReference type="EMBL" id="WNWR01000043">
    <property type="protein sequence ID" value="KAE9992948.1"/>
    <property type="molecule type" value="Genomic_DNA"/>
</dbReference>
<proteinExistence type="predicted"/>
<evidence type="ECO:0000313" key="2">
    <source>
        <dbReference type="EMBL" id="KAE9992948.1"/>
    </source>
</evidence>
<dbReference type="Pfam" id="PF00561">
    <property type="entry name" value="Abhydrolase_1"/>
    <property type="match status" value="1"/>
</dbReference>
<gene>
    <name evidence="2" type="ORF">EG327_007256</name>
</gene>
<dbReference type="SUPFAM" id="SSF53474">
    <property type="entry name" value="alpha/beta-Hydrolases"/>
    <property type="match status" value="1"/>
</dbReference>
<comment type="caution">
    <text evidence="2">The sequence shown here is derived from an EMBL/GenBank/DDBJ whole genome shotgun (WGS) entry which is preliminary data.</text>
</comment>
<dbReference type="InterPro" id="IPR050471">
    <property type="entry name" value="AB_hydrolase"/>
</dbReference>
<reference evidence="2 3" key="1">
    <citation type="submission" date="2019-07" db="EMBL/GenBank/DDBJ databases">
        <title>Venturia inaequalis Genome Resource.</title>
        <authorList>
            <person name="Lichtner F.J."/>
        </authorList>
    </citation>
    <scope>NUCLEOTIDE SEQUENCE [LARGE SCALE GENOMIC DNA]</scope>
    <source>
        <strain evidence="2 3">DMI_063113</strain>
    </source>
</reference>
<dbReference type="InterPro" id="IPR000073">
    <property type="entry name" value="AB_hydrolase_1"/>
</dbReference>
<sequence length="380" mass="42361">MSLSAAQLQEHPEFPYVNWHLIPTKKGKIAAAKDRGGPVNIAFEIHGVGPSHVVVSQFLYLPFAFARVSYEASLLQFLRGNFLELLKPLATKSGVQFSILCTWIMGLGSMKTAWQRQTRDFGHTQGDKYTCLLIENRGIGESDKPLMRYSTSEMAKDIIEVLDHLEWKKERQLNIVGISMGGMISQELGLLIPKRIASLSLVSTAAAIENTVGFIENLRNRVNLFIPRSLNSQVSMIKHNLFSPEWLSQPDESEFVKERFPTNGDRIGAGEVAKRMDTFSYTKSGFISQALAAGWHYKSLEQLASLGDQVGRERIMVIHGGADRMITYPHVHVLIKGLGGEDGGITIKLEPGQGHVLPIEMRKTFNGWVEDLIDKAEKLS</sequence>
<keyword evidence="3" id="KW-1185">Reference proteome</keyword>
<protein>
    <recommendedName>
        <fullName evidence="1">AB hydrolase-1 domain-containing protein</fullName>
    </recommendedName>
</protein>
<evidence type="ECO:0000313" key="3">
    <source>
        <dbReference type="Proteomes" id="UP000490939"/>
    </source>
</evidence>
<evidence type="ECO:0000259" key="1">
    <source>
        <dbReference type="Pfam" id="PF00561"/>
    </source>
</evidence>
<dbReference type="AlphaFoldDB" id="A0A8H3ZE62"/>
<dbReference type="Proteomes" id="UP000490939">
    <property type="component" value="Unassembled WGS sequence"/>
</dbReference>
<name>A0A8H3ZE62_VENIN</name>
<feature type="domain" description="AB hydrolase-1" evidence="1">
    <location>
        <begin position="122"/>
        <end position="338"/>
    </location>
</feature>
<dbReference type="InterPro" id="IPR029058">
    <property type="entry name" value="AB_hydrolase_fold"/>
</dbReference>
<dbReference type="Gene3D" id="3.40.50.1820">
    <property type="entry name" value="alpha/beta hydrolase"/>
    <property type="match status" value="1"/>
</dbReference>
<accession>A0A8H3ZE62</accession>
<dbReference type="PANTHER" id="PTHR43433">
    <property type="entry name" value="HYDROLASE, ALPHA/BETA FOLD FAMILY PROTEIN"/>
    <property type="match status" value="1"/>
</dbReference>